<feature type="domain" description="Myb/SANT-like DNA-binding" evidence="2">
    <location>
        <begin position="9"/>
        <end position="97"/>
    </location>
</feature>
<dbReference type="AlphaFoldDB" id="A0A9J6F5B1"/>
<feature type="compositionally biased region" description="Acidic residues" evidence="1">
    <location>
        <begin position="130"/>
        <end position="140"/>
    </location>
</feature>
<evidence type="ECO:0000313" key="3">
    <source>
        <dbReference type="EMBL" id="KAH8041970.1"/>
    </source>
</evidence>
<feature type="region of interest" description="Disordered" evidence="1">
    <location>
        <begin position="130"/>
        <end position="175"/>
    </location>
</feature>
<name>A0A9J6F5B1_RHIMP</name>
<evidence type="ECO:0000259" key="2">
    <source>
        <dbReference type="Pfam" id="PF13837"/>
    </source>
</evidence>
<evidence type="ECO:0000313" key="4">
    <source>
        <dbReference type="Proteomes" id="UP000821866"/>
    </source>
</evidence>
<dbReference type="Proteomes" id="UP000821866">
    <property type="component" value="Chromosome 1"/>
</dbReference>
<protein>
    <recommendedName>
        <fullName evidence="2">Myb/SANT-like DNA-binding domain-containing protein</fullName>
    </recommendedName>
</protein>
<feature type="compositionally biased region" description="Polar residues" evidence="1">
    <location>
        <begin position="141"/>
        <end position="161"/>
    </location>
</feature>
<accession>A0A9J6F5B1</accession>
<dbReference type="InterPro" id="IPR044822">
    <property type="entry name" value="Myb_DNA-bind_4"/>
</dbReference>
<evidence type="ECO:0000256" key="1">
    <source>
        <dbReference type="SAM" id="MobiDB-lite"/>
    </source>
</evidence>
<sequence>MTSSRAPRTVWTDDEITTLLALVDEKKLSDLLDSKRQKNKDIFMDLERCLKEQGLTWRWEQIRTCWKNLKKRFTAERLLLCKSGGEPSKWKWFDKMSLLLGDRPMVQARDYGVDTAAEDEDIVLLCDGSEEEGDASDDLETSATSTPSQGEPSTSGTQRGNLTPDATPPPKRRKTTTFEKVLDKMYEKNIEQQEKQNTIRFEMENQLLQREHENMKELLAGVTNSFLQGTQALMGQFLAHQANLLSGLQGMHTLPPAQMPPFMSDLPEHSHAPKQ</sequence>
<reference evidence="3" key="2">
    <citation type="submission" date="2021-09" db="EMBL/GenBank/DDBJ databases">
        <authorList>
            <person name="Jia N."/>
            <person name="Wang J."/>
            <person name="Shi W."/>
            <person name="Du L."/>
            <person name="Sun Y."/>
            <person name="Zhan W."/>
            <person name="Jiang J."/>
            <person name="Wang Q."/>
            <person name="Zhang B."/>
            <person name="Ji P."/>
            <person name="Sakyi L.B."/>
            <person name="Cui X."/>
            <person name="Yuan T."/>
            <person name="Jiang B."/>
            <person name="Yang W."/>
            <person name="Lam T.T.-Y."/>
            <person name="Chang Q."/>
            <person name="Ding S."/>
            <person name="Wang X."/>
            <person name="Zhu J."/>
            <person name="Ruan X."/>
            <person name="Zhao L."/>
            <person name="Wei J."/>
            <person name="Que T."/>
            <person name="Du C."/>
            <person name="Cheng J."/>
            <person name="Dai P."/>
            <person name="Han X."/>
            <person name="Huang E."/>
            <person name="Gao Y."/>
            <person name="Liu J."/>
            <person name="Shao H."/>
            <person name="Ye R."/>
            <person name="Li L."/>
            <person name="Wei W."/>
            <person name="Wang X."/>
            <person name="Wang C."/>
            <person name="Huo Q."/>
            <person name="Li W."/>
            <person name="Guo W."/>
            <person name="Chen H."/>
            <person name="Chen S."/>
            <person name="Zhou L."/>
            <person name="Zhou L."/>
            <person name="Ni X."/>
            <person name="Tian J."/>
            <person name="Zhou Y."/>
            <person name="Sheng Y."/>
            <person name="Liu T."/>
            <person name="Pan Y."/>
            <person name="Xia L."/>
            <person name="Li J."/>
            <person name="Zhao F."/>
            <person name="Cao W."/>
        </authorList>
    </citation>
    <scope>NUCLEOTIDE SEQUENCE</scope>
    <source>
        <strain evidence="3">Rmic-2018</strain>
        <tissue evidence="3">Larvae</tissue>
    </source>
</reference>
<reference evidence="3" key="1">
    <citation type="journal article" date="2020" name="Cell">
        <title>Large-Scale Comparative Analyses of Tick Genomes Elucidate Their Genetic Diversity and Vector Capacities.</title>
        <authorList>
            <consortium name="Tick Genome and Microbiome Consortium (TIGMIC)"/>
            <person name="Jia N."/>
            <person name="Wang J."/>
            <person name="Shi W."/>
            <person name="Du L."/>
            <person name="Sun Y."/>
            <person name="Zhan W."/>
            <person name="Jiang J.F."/>
            <person name="Wang Q."/>
            <person name="Zhang B."/>
            <person name="Ji P."/>
            <person name="Bell-Sakyi L."/>
            <person name="Cui X.M."/>
            <person name="Yuan T.T."/>
            <person name="Jiang B.G."/>
            <person name="Yang W.F."/>
            <person name="Lam T.T."/>
            <person name="Chang Q.C."/>
            <person name="Ding S.J."/>
            <person name="Wang X.J."/>
            <person name="Zhu J.G."/>
            <person name="Ruan X.D."/>
            <person name="Zhao L."/>
            <person name="Wei J.T."/>
            <person name="Ye R.Z."/>
            <person name="Que T.C."/>
            <person name="Du C.H."/>
            <person name="Zhou Y.H."/>
            <person name="Cheng J.X."/>
            <person name="Dai P.F."/>
            <person name="Guo W.B."/>
            <person name="Han X.H."/>
            <person name="Huang E.J."/>
            <person name="Li L.F."/>
            <person name="Wei W."/>
            <person name="Gao Y.C."/>
            <person name="Liu J.Z."/>
            <person name="Shao H.Z."/>
            <person name="Wang X."/>
            <person name="Wang C.C."/>
            <person name="Yang T.C."/>
            <person name="Huo Q.B."/>
            <person name="Li W."/>
            <person name="Chen H.Y."/>
            <person name="Chen S.E."/>
            <person name="Zhou L.G."/>
            <person name="Ni X.B."/>
            <person name="Tian J.H."/>
            <person name="Sheng Y."/>
            <person name="Liu T."/>
            <person name="Pan Y.S."/>
            <person name="Xia L.Y."/>
            <person name="Li J."/>
            <person name="Zhao F."/>
            <person name="Cao W.C."/>
        </authorList>
    </citation>
    <scope>NUCLEOTIDE SEQUENCE</scope>
    <source>
        <strain evidence="3">Rmic-2018</strain>
    </source>
</reference>
<dbReference type="Gene3D" id="1.10.10.60">
    <property type="entry name" value="Homeodomain-like"/>
    <property type="match status" value="1"/>
</dbReference>
<proteinExistence type="predicted"/>
<gene>
    <name evidence="3" type="ORF">HPB51_019711</name>
</gene>
<dbReference type="Pfam" id="PF13837">
    <property type="entry name" value="Myb_DNA-bind_4"/>
    <property type="match status" value="1"/>
</dbReference>
<dbReference type="VEuPathDB" id="VectorBase:LOC119164816"/>
<organism evidence="3 4">
    <name type="scientific">Rhipicephalus microplus</name>
    <name type="common">Cattle tick</name>
    <name type="synonym">Boophilus microplus</name>
    <dbReference type="NCBI Taxonomy" id="6941"/>
    <lineage>
        <taxon>Eukaryota</taxon>
        <taxon>Metazoa</taxon>
        <taxon>Ecdysozoa</taxon>
        <taxon>Arthropoda</taxon>
        <taxon>Chelicerata</taxon>
        <taxon>Arachnida</taxon>
        <taxon>Acari</taxon>
        <taxon>Parasitiformes</taxon>
        <taxon>Ixodida</taxon>
        <taxon>Ixodoidea</taxon>
        <taxon>Ixodidae</taxon>
        <taxon>Rhipicephalinae</taxon>
        <taxon>Rhipicephalus</taxon>
        <taxon>Boophilus</taxon>
    </lineage>
</organism>
<keyword evidence="4" id="KW-1185">Reference proteome</keyword>
<comment type="caution">
    <text evidence="3">The sequence shown here is derived from an EMBL/GenBank/DDBJ whole genome shotgun (WGS) entry which is preliminary data.</text>
</comment>
<dbReference type="EMBL" id="JABSTU010000001">
    <property type="protein sequence ID" value="KAH8041970.1"/>
    <property type="molecule type" value="Genomic_DNA"/>
</dbReference>